<evidence type="ECO:0000256" key="1">
    <source>
        <dbReference type="ARBA" id="ARBA00008834"/>
    </source>
</evidence>
<evidence type="ECO:0000256" key="4">
    <source>
        <dbReference type="RuleBase" id="RU361169"/>
    </source>
</evidence>
<evidence type="ECO:0008006" key="9">
    <source>
        <dbReference type="Google" id="ProtNLM"/>
    </source>
</evidence>
<evidence type="ECO:0000256" key="2">
    <source>
        <dbReference type="ARBA" id="ARBA00022801"/>
    </source>
</evidence>
<sequence length="332" mass="36876">MGIYLREGTECNNYSPLIYAKDCTDIAVTGKGVLEGNGAAWWHWKKLQQRAAEDLAYAEWNGREPEKRRYGTEEDALRPSFIQFINCRDVLLEDFTVKDGPQWTLNPVYCENVTIRGVSVFTEGPNTDGLNPDSCRNVLVEKCTFSTGDDCIAINSGLNEDGWRVNRPCENIEIRGCHMTGGHGGVVIGSAISGGVRNIYMHDCQISGTMQGIRLKSMRGRGGFVHDVRIENMEINDVSDQAIQINMFYEYSTVMPKSREPSDFNGIHISNVRGGGAAVGIEIKGLPEHKLKNISLENIKLKADEAFICSNVESMELKQVSAEGRCKSAFHI</sequence>
<keyword evidence="7" id="KW-1185">Reference proteome</keyword>
<dbReference type="Proteomes" id="UP000260812">
    <property type="component" value="Unassembled WGS sequence"/>
</dbReference>
<dbReference type="EMBL" id="QVLU01000018">
    <property type="protein sequence ID" value="RGE69165.1"/>
    <property type="molecule type" value="Genomic_DNA"/>
</dbReference>
<dbReference type="Pfam" id="PF00295">
    <property type="entry name" value="Glyco_hydro_28"/>
    <property type="match status" value="1"/>
</dbReference>
<gene>
    <name evidence="6" type="ORF">DWY69_18970</name>
    <name evidence="5" type="ORF">DXC51_05530</name>
</gene>
<dbReference type="InterPro" id="IPR011050">
    <property type="entry name" value="Pectin_lyase_fold/virulence"/>
</dbReference>
<dbReference type="SMART" id="SM00710">
    <property type="entry name" value="PbH1"/>
    <property type="match status" value="6"/>
</dbReference>
<keyword evidence="2 4" id="KW-0378">Hydrolase</keyword>
<dbReference type="OrthoDB" id="9795222at2"/>
<dbReference type="InterPro" id="IPR000743">
    <property type="entry name" value="Glyco_hydro_28"/>
</dbReference>
<evidence type="ECO:0000313" key="7">
    <source>
        <dbReference type="Proteomes" id="UP000260812"/>
    </source>
</evidence>
<dbReference type="EMBL" id="QVLV01000003">
    <property type="protein sequence ID" value="RGE63423.1"/>
    <property type="molecule type" value="Genomic_DNA"/>
</dbReference>
<organism evidence="6 8">
    <name type="scientific">Eisenbergiella massiliensis</name>
    <dbReference type="NCBI Taxonomy" id="1720294"/>
    <lineage>
        <taxon>Bacteria</taxon>
        <taxon>Bacillati</taxon>
        <taxon>Bacillota</taxon>
        <taxon>Clostridia</taxon>
        <taxon>Lachnospirales</taxon>
        <taxon>Lachnospiraceae</taxon>
        <taxon>Eisenbergiella</taxon>
    </lineage>
</organism>
<dbReference type="SUPFAM" id="SSF51126">
    <property type="entry name" value="Pectin lyase-like"/>
    <property type="match status" value="1"/>
</dbReference>
<evidence type="ECO:0000313" key="8">
    <source>
        <dbReference type="Proteomes" id="UP000261166"/>
    </source>
</evidence>
<evidence type="ECO:0000313" key="5">
    <source>
        <dbReference type="EMBL" id="RGE63423.1"/>
    </source>
</evidence>
<dbReference type="InterPro" id="IPR012334">
    <property type="entry name" value="Pectin_lyas_fold"/>
</dbReference>
<dbReference type="RefSeq" id="WP_025488941.1">
    <property type="nucleotide sequence ID" value="NZ_CALBAU010000293.1"/>
</dbReference>
<accession>A0A3E3IPY8</accession>
<protein>
    <recommendedName>
        <fullName evidence="9">Glycoside hydrolase family 28 protein</fullName>
    </recommendedName>
</protein>
<keyword evidence="3 4" id="KW-0326">Glycosidase</keyword>
<dbReference type="Proteomes" id="UP000261166">
    <property type="component" value="Unassembled WGS sequence"/>
</dbReference>
<proteinExistence type="inferred from homology"/>
<evidence type="ECO:0000256" key="3">
    <source>
        <dbReference type="ARBA" id="ARBA00023295"/>
    </source>
</evidence>
<dbReference type="GO" id="GO:0005975">
    <property type="term" value="P:carbohydrate metabolic process"/>
    <property type="evidence" value="ECO:0007669"/>
    <property type="project" value="InterPro"/>
</dbReference>
<evidence type="ECO:0000313" key="6">
    <source>
        <dbReference type="EMBL" id="RGE69165.1"/>
    </source>
</evidence>
<reference evidence="6 8" key="1">
    <citation type="submission" date="2018-08" db="EMBL/GenBank/DDBJ databases">
        <title>A genome reference for cultivated species of the human gut microbiota.</title>
        <authorList>
            <person name="Zou Y."/>
            <person name="Xue W."/>
            <person name="Luo G."/>
        </authorList>
    </citation>
    <scope>NUCLEOTIDE SEQUENCE [LARGE SCALE GENOMIC DNA]</scope>
    <source>
        <strain evidence="6 8">AF26-4BH</strain>
        <strain evidence="5">TF05-5AC</strain>
    </source>
</reference>
<dbReference type="GO" id="GO:0004650">
    <property type="term" value="F:polygalacturonase activity"/>
    <property type="evidence" value="ECO:0007669"/>
    <property type="project" value="InterPro"/>
</dbReference>
<dbReference type="PANTHER" id="PTHR31339:SF9">
    <property type="entry name" value="PLASMIN AND FIBRONECTIN-BINDING PROTEIN A"/>
    <property type="match status" value="1"/>
</dbReference>
<comment type="caution">
    <text evidence="6">The sequence shown here is derived from an EMBL/GenBank/DDBJ whole genome shotgun (WGS) entry which is preliminary data.</text>
</comment>
<dbReference type="InterPro" id="IPR006626">
    <property type="entry name" value="PbH1"/>
</dbReference>
<dbReference type="PANTHER" id="PTHR31339">
    <property type="entry name" value="PECTIN LYASE-RELATED"/>
    <property type="match status" value="1"/>
</dbReference>
<dbReference type="InterPro" id="IPR051801">
    <property type="entry name" value="GH28_Enzymes"/>
</dbReference>
<name>A0A3E3IPY8_9FIRM</name>
<dbReference type="Gene3D" id="2.160.20.10">
    <property type="entry name" value="Single-stranded right-handed beta-helix, Pectin lyase-like"/>
    <property type="match status" value="1"/>
</dbReference>
<dbReference type="GeneID" id="97986356"/>
<dbReference type="AlphaFoldDB" id="A0A3E3IPY8"/>
<dbReference type="PROSITE" id="PS00502">
    <property type="entry name" value="POLYGALACTURONASE"/>
    <property type="match status" value="1"/>
</dbReference>
<comment type="similarity">
    <text evidence="1 4">Belongs to the glycosyl hydrolase 28 family.</text>
</comment>